<dbReference type="InterPro" id="IPR037523">
    <property type="entry name" value="VOC_core"/>
</dbReference>
<sequence>MNFTQIKESCLYVDDLDKAHEFYHEKLGMPLISKVEGRHIFFRCGSSVLLCFNPEATKEEKNLPLHYARGKQHLAFEVSQKDYEKTLERVKEKGIWITHFQKWKGDLESFYFEDPFGHVLEIVPQGIWE</sequence>
<dbReference type="AlphaFoldDB" id="A0AAP2G611"/>
<dbReference type="GO" id="GO:0046872">
    <property type="term" value="F:metal ion binding"/>
    <property type="evidence" value="ECO:0007669"/>
    <property type="project" value="UniProtKB-KW"/>
</dbReference>
<feature type="domain" description="VOC" evidence="2">
    <location>
        <begin position="2"/>
        <end position="125"/>
    </location>
</feature>
<name>A0AAP2G611_9BACT</name>
<evidence type="ECO:0000313" key="4">
    <source>
        <dbReference type="Proteomes" id="UP001319104"/>
    </source>
</evidence>
<protein>
    <submittedName>
        <fullName evidence="3">VOC family protein</fullName>
    </submittedName>
</protein>
<organism evidence="3 4">
    <name type="scientific">Litoribacter ruber</name>
    <dbReference type="NCBI Taxonomy" id="702568"/>
    <lineage>
        <taxon>Bacteria</taxon>
        <taxon>Pseudomonadati</taxon>
        <taxon>Bacteroidota</taxon>
        <taxon>Cytophagia</taxon>
        <taxon>Cytophagales</taxon>
        <taxon>Cyclobacteriaceae</taxon>
        <taxon>Litoribacter</taxon>
    </lineage>
</organism>
<dbReference type="Gene3D" id="3.10.180.10">
    <property type="entry name" value="2,3-Dihydroxybiphenyl 1,2-Dioxygenase, domain 1"/>
    <property type="match status" value="1"/>
</dbReference>
<dbReference type="InterPro" id="IPR051332">
    <property type="entry name" value="Fosfomycin_Res_Enzymes"/>
</dbReference>
<dbReference type="SUPFAM" id="SSF54593">
    <property type="entry name" value="Glyoxalase/Bleomycin resistance protein/Dihydroxybiphenyl dioxygenase"/>
    <property type="match status" value="1"/>
</dbReference>
<proteinExistence type="predicted"/>
<dbReference type="PANTHER" id="PTHR36113">
    <property type="entry name" value="LYASE, PUTATIVE-RELATED-RELATED"/>
    <property type="match status" value="1"/>
</dbReference>
<evidence type="ECO:0000313" key="3">
    <source>
        <dbReference type="EMBL" id="MBS9525173.1"/>
    </source>
</evidence>
<evidence type="ECO:0000256" key="1">
    <source>
        <dbReference type="ARBA" id="ARBA00022723"/>
    </source>
</evidence>
<reference evidence="3 4" key="1">
    <citation type="submission" date="2021-05" db="EMBL/GenBank/DDBJ databases">
        <authorList>
            <person name="Zhang Z.D."/>
            <person name="Osman G."/>
        </authorList>
    </citation>
    <scope>NUCLEOTIDE SEQUENCE [LARGE SCALE GENOMIC DNA]</scope>
    <source>
        <strain evidence="3 4">KCTC 32217</strain>
    </source>
</reference>
<dbReference type="Proteomes" id="UP001319104">
    <property type="component" value="Unassembled WGS sequence"/>
</dbReference>
<gene>
    <name evidence="3" type="ORF">KI659_14225</name>
</gene>
<dbReference type="PANTHER" id="PTHR36113:SF6">
    <property type="entry name" value="FOSFOMYCIN RESISTANCE PROTEIN FOSX"/>
    <property type="match status" value="1"/>
</dbReference>
<keyword evidence="1" id="KW-0479">Metal-binding</keyword>
<dbReference type="EMBL" id="JAHCMY010000009">
    <property type="protein sequence ID" value="MBS9525173.1"/>
    <property type="molecule type" value="Genomic_DNA"/>
</dbReference>
<dbReference type="PROSITE" id="PS51819">
    <property type="entry name" value="VOC"/>
    <property type="match status" value="1"/>
</dbReference>
<evidence type="ECO:0000259" key="2">
    <source>
        <dbReference type="PROSITE" id="PS51819"/>
    </source>
</evidence>
<dbReference type="InterPro" id="IPR029068">
    <property type="entry name" value="Glyas_Bleomycin-R_OHBP_Dase"/>
</dbReference>
<dbReference type="InterPro" id="IPR004360">
    <property type="entry name" value="Glyas_Fos-R_dOase_dom"/>
</dbReference>
<dbReference type="Pfam" id="PF00903">
    <property type="entry name" value="Glyoxalase"/>
    <property type="match status" value="1"/>
</dbReference>
<keyword evidence="4" id="KW-1185">Reference proteome</keyword>
<dbReference type="RefSeq" id="WP_213946030.1">
    <property type="nucleotide sequence ID" value="NZ_JAHCMY010000009.1"/>
</dbReference>
<accession>A0AAP2G611</accession>
<comment type="caution">
    <text evidence="3">The sequence shown here is derived from an EMBL/GenBank/DDBJ whole genome shotgun (WGS) entry which is preliminary data.</text>
</comment>